<evidence type="ECO:0000256" key="1">
    <source>
        <dbReference type="SAM" id="MobiDB-lite"/>
    </source>
</evidence>
<accession>A0ABU0TBQ7</accession>
<sequence>MSTHAPTLRRPAEPRRTATVPTTPRARRPTVAQSASREQEAQRAGRSWIASAISPPVG</sequence>
<dbReference type="RefSeq" id="WP_307530274.1">
    <property type="nucleotide sequence ID" value="NZ_JAUSZI010000002.1"/>
</dbReference>
<evidence type="ECO:0000313" key="3">
    <source>
        <dbReference type="Proteomes" id="UP001230328"/>
    </source>
</evidence>
<proteinExistence type="predicted"/>
<keyword evidence="3" id="KW-1185">Reference proteome</keyword>
<reference evidence="2 3" key="1">
    <citation type="submission" date="2023-07" db="EMBL/GenBank/DDBJ databases">
        <title>Comparative genomics of wheat-associated soil bacteria to identify genetic determinants of phenazine resistance.</title>
        <authorList>
            <person name="Mouncey N."/>
        </authorList>
    </citation>
    <scope>NUCLEOTIDE SEQUENCE [LARGE SCALE GENOMIC DNA]</scope>
    <source>
        <strain evidence="2 3">V2I4</strain>
    </source>
</reference>
<feature type="compositionally biased region" description="Low complexity" evidence="1">
    <location>
        <begin position="17"/>
        <end position="32"/>
    </location>
</feature>
<dbReference type="Proteomes" id="UP001230328">
    <property type="component" value="Unassembled WGS sequence"/>
</dbReference>
<organism evidence="2 3">
    <name type="scientific">Streptomyces umbrinus</name>
    <dbReference type="NCBI Taxonomy" id="67370"/>
    <lineage>
        <taxon>Bacteria</taxon>
        <taxon>Bacillati</taxon>
        <taxon>Actinomycetota</taxon>
        <taxon>Actinomycetes</taxon>
        <taxon>Kitasatosporales</taxon>
        <taxon>Streptomycetaceae</taxon>
        <taxon>Streptomyces</taxon>
        <taxon>Streptomyces phaeochromogenes group</taxon>
    </lineage>
</organism>
<evidence type="ECO:0000313" key="2">
    <source>
        <dbReference type="EMBL" id="MDQ1033128.1"/>
    </source>
</evidence>
<gene>
    <name evidence="2" type="ORF">QF035_010710</name>
</gene>
<dbReference type="EMBL" id="JAUSZI010000002">
    <property type="protein sequence ID" value="MDQ1033128.1"/>
    <property type="molecule type" value="Genomic_DNA"/>
</dbReference>
<feature type="region of interest" description="Disordered" evidence="1">
    <location>
        <begin position="1"/>
        <end position="58"/>
    </location>
</feature>
<protein>
    <submittedName>
        <fullName evidence="2">Uncharacterized protein</fullName>
    </submittedName>
</protein>
<name>A0ABU0TBQ7_9ACTN</name>
<comment type="caution">
    <text evidence="2">The sequence shown here is derived from an EMBL/GenBank/DDBJ whole genome shotgun (WGS) entry which is preliminary data.</text>
</comment>